<gene>
    <name evidence="13" type="ORF">OFAG_00437</name>
</gene>
<evidence type="ECO:0000256" key="4">
    <source>
        <dbReference type="ARBA" id="ARBA00013858"/>
    </source>
</evidence>
<dbReference type="SUPFAM" id="SSF54690">
    <property type="entry name" value="Molybdopterin synthase subunit MoaE"/>
    <property type="match status" value="1"/>
</dbReference>
<comment type="subunit">
    <text evidence="6">Heterotetramer of 2 MoaD subunits and 2 MoaE subunits. Also stable as homodimer. The enzyme changes between these two forms during catalysis.</text>
</comment>
<keyword evidence="14" id="KW-1185">Reference proteome</keyword>
<dbReference type="RefSeq" id="WP_005876201.1">
    <property type="nucleotide sequence ID" value="NZ_CABMNL010000001.1"/>
</dbReference>
<comment type="caution">
    <text evidence="13">The sequence shown here is derived from an EMBL/GenBank/DDBJ whole genome shotgun (WGS) entry which is preliminary data.</text>
</comment>
<evidence type="ECO:0000256" key="7">
    <source>
        <dbReference type="ARBA" id="ARBA00029745"/>
    </source>
</evidence>
<reference evidence="13" key="1">
    <citation type="submission" date="2011-10" db="EMBL/GenBank/DDBJ databases">
        <title>The Genome Sequence of Oxalobacter formigenes HOxBLS.</title>
        <authorList>
            <consortium name="The Broad Institute Genome Sequencing Platform"/>
            <person name="Earl A."/>
            <person name="Ward D."/>
            <person name="Feldgarden M."/>
            <person name="Gevers D."/>
            <person name="Allison M.J."/>
            <person name="Humphrey S."/>
            <person name="Young S.K."/>
            <person name="Zeng Q."/>
            <person name="Gargeya S."/>
            <person name="Fitzgerald M."/>
            <person name="Haas B."/>
            <person name="Abouelleil A."/>
            <person name="Alvarado L."/>
            <person name="Arachchi H.M."/>
            <person name="Berlin A."/>
            <person name="Brown A."/>
            <person name="Chapman S.B."/>
            <person name="Chen Z."/>
            <person name="Dunbar C."/>
            <person name="Freedman E."/>
            <person name="Gearin G."/>
            <person name="Goldberg J."/>
            <person name="Griggs A."/>
            <person name="Gujja S."/>
            <person name="Heiman D."/>
            <person name="Howarth C."/>
            <person name="Larson L."/>
            <person name="Lui A."/>
            <person name="MacDonald P.J.P."/>
            <person name="Montmayeur A."/>
            <person name="Murphy C."/>
            <person name="Neiman D."/>
            <person name="Pearson M."/>
            <person name="Priest M."/>
            <person name="Roberts A."/>
            <person name="Saif S."/>
            <person name="Shea T."/>
            <person name="Shenoy N."/>
            <person name="Sisk P."/>
            <person name="Stolte C."/>
            <person name="Sykes S."/>
            <person name="Wortman J."/>
            <person name="Nusbaum C."/>
            <person name="Birren B."/>
        </authorList>
    </citation>
    <scope>NUCLEOTIDE SEQUENCE [LARGE SCALE GENOMIC DNA]</scope>
    <source>
        <strain evidence="13">HOxBLS</strain>
    </source>
</reference>
<dbReference type="EMBL" id="ACDP02000028">
    <property type="protein sequence ID" value="EEO27284.1"/>
    <property type="molecule type" value="Genomic_DNA"/>
</dbReference>
<evidence type="ECO:0000256" key="11">
    <source>
        <dbReference type="ARBA" id="ARBA00049878"/>
    </source>
</evidence>
<dbReference type="GO" id="GO:0030366">
    <property type="term" value="F:molybdopterin synthase activity"/>
    <property type="evidence" value="ECO:0007669"/>
    <property type="project" value="UniProtKB-EC"/>
</dbReference>
<dbReference type="InterPro" id="IPR036563">
    <property type="entry name" value="MoaE_sf"/>
</dbReference>
<evidence type="ECO:0000256" key="10">
    <source>
        <dbReference type="ARBA" id="ARBA00032474"/>
    </source>
</evidence>
<evidence type="ECO:0000256" key="5">
    <source>
        <dbReference type="ARBA" id="ARBA00023150"/>
    </source>
</evidence>
<evidence type="ECO:0000256" key="8">
    <source>
        <dbReference type="ARBA" id="ARBA00030407"/>
    </source>
</evidence>
<comment type="pathway">
    <text evidence="1">Cofactor biosynthesis; molybdopterin biosynthesis.</text>
</comment>
<comment type="similarity">
    <text evidence="2">Belongs to the MoaE family.</text>
</comment>
<protein>
    <recommendedName>
        <fullName evidence="4">Molybdopterin synthase catalytic subunit</fullName>
        <ecNumber evidence="3">2.8.1.12</ecNumber>
    </recommendedName>
    <alternativeName>
        <fullName evidence="9">MPT synthase subunit 2</fullName>
    </alternativeName>
    <alternativeName>
        <fullName evidence="7">Molybdenum cofactor biosynthesis protein E</fullName>
    </alternativeName>
    <alternativeName>
        <fullName evidence="8">Molybdopterin-converting factor large subunit</fullName>
    </alternativeName>
    <alternativeName>
        <fullName evidence="10">Molybdopterin-converting factor subunit 2</fullName>
    </alternativeName>
</protein>
<dbReference type="eggNOG" id="COG0314">
    <property type="taxonomic scope" value="Bacteria"/>
</dbReference>
<dbReference type="HOGENOM" id="CLU_089568_2_1_4"/>
<name>C3X248_9BURK</name>
<organism evidence="13 14">
    <name type="scientific">Oxalobacter paraformigenes</name>
    <dbReference type="NCBI Taxonomy" id="556268"/>
    <lineage>
        <taxon>Bacteria</taxon>
        <taxon>Pseudomonadati</taxon>
        <taxon>Pseudomonadota</taxon>
        <taxon>Betaproteobacteria</taxon>
        <taxon>Burkholderiales</taxon>
        <taxon>Oxalobacteraceae</taxon>
        <taxon>Oxalobacter</taxon>
    </lineage>
</organism>
<evidence type="ECO:0000313" key="13">
    <source>
        <dbReference type="EMBL" id="EEO27284.1"/>
    </source>
</evidence>
<dbReference type="CDD" id="cd00756">
    <property type="entry name" value="MoaE"/>
    <property type="match status" value="1"/>
</dbReference>
<dbReference type="PANTHER" id="PTHR23404">
    <property type="entry name" value="MOLYBDOPTERIN SYNTHASE RELATED"/>
    <property type="match status" value="1"/>
</dbReference>
<dbReference type="EC" id="2.8.1.12" evidence="3"/>
<dbReference type="UniPathway" id="UPA00344"/>
<comment type="catalytic activity">
    <reaction evidence="11">
        <text>2 [molybdopterin-synthase sulfur-carrier protein]-C-terminal-Gly-aminoethanethioate + cyclic pyranopterin phosphate + H2O = molybdopterin + 2 [molybdopterin-synthase sulfur-carrier protein]-C-terminal Gly-Gly + 2 H(+)</text>
        <dbReference type="Rhea" id="RHEA:26333"/>
        <dbReference type="Rhea" id="RHEA-COMP:12202"/>
        <dbReference type="Rhea" id="RHEA-COMP:19907"/>
        <dbReference type="ChEBI" id="CHEBI:15377"/>
        <dbReference type="ChEBI" id="CHEBI:15378"/>
        <dbReference type="ChEBI" id="CHEBI:58698"/>
        <dbReference type="ChEBI" id="CHEBI:59648"/>
        <dbReference type="ChEBI" id="CHEBI:90778"/>
        <dbReference type="ChEBI" id="CHEBI:232372"/>
        <dbReference type="EC" id="2.8.1.12"/>
    </reaction>
</comment>
<dbReference type="Gene3D" id="3.90.1170.40">
    <property type="entry name" value="Molybdopterin biosynthesis MoaE subunit"/>
    <property type="match status" value="1"/>
</dbReference>
<dbReference type="Pfam" id="PF02391">
    <property type="entry name" value="MoaE"/>
    <property type="match status" value="1"/>
</dbReference>
<evidence type="ECO:0000256" key="6">
    <source>
        <dbReference type="ARBA" id="ARBA00026066"/>
    </source>
</evidence>
<dbReference type="Proteomes" id="UP000003973">
    <property type="component" value="Unassembled WGS sequence"/>
</dbReference>
<proteinExistence type="inferred from homology"/>
<dbReference type="AlphaFoldDB" id="C3X248"/>
<evidence type="ECO:0000256" key="9">
    <source>
        <dbReference type="ARBA" id="ARBA00030781"/>
    </source>
</evidence>
<sequence length="149" mass="17034">MISIHVQTGDFDLTEEVNRLRSDRRDIGAVVSFLGTVRDIHGDETVLSMELEHYPGMTEQVLQEIAEEACRRWDVMDLAVIHRVGKLEPSDQIVLVAAGSRHRGEAFRACEYVIDQLKTRAPFWKKEETPEGSRWVAAKPDDETASRKW</sequence>
<feature type="compositionally biased region" description="Basic and acidic residues" evidence="12">
    <location>
        <begin position="139"/>
        <end position="149"/>
    </location>
</feature>
<accession>C3X248</accession>
<evidence type="ECO:0000256" key="12">
    <source>
        <dbReference type="SAM" id="MobiDB-lite"/>
    </source>
</evidence>
<evidence type="ECO:0000313" key="14">
    <source>
        <dbReference type="Proteomes" id="UP000003973"/>
    </source>
</evidence>
<evidence type="ECO:0000256" key="2">
    <source>
        <dbReference type="ARBA" id="ARBA00005426"/>
    </source>
</evidence>
<keyword evidence="5" id="KW-0501">Molybdenum cofactor biosynthesis</keyword>
<evidence type="ECO:0000256" key="1">
    <source>
        <dbReference type="ARBA" id="ARBA00005046"/>
    </source>
</evidence>
<feature type="region of interest" description="Disordered" evidence="12">
    <location>
        <begin position="127"/>
        <end position="149"/>
    </location>
</feature>
<evidence type="ECO:0000256" key="3">
    <source>
        <dbReference type="ARBA" id="ARBA00011950"/>
    </source>
</evidence>
<dbReference type="InterPro" id="IPR003448">
    <property type="entry name" value="Mopterin_biosynth_MoaE"/>
</dbReference>
<dbReference type="GO" id="GO:0006777">
    <property type="term" value="P:Mo-molybdopterin cofactor biosynthetic process"/>
    <property type="evidence" value="ECO:0007669"/>
    <property type="project" value="UniProtKB-KW"/>
</dbReference>